<evidence type="ECO:0008006" key="9">
    <source>
        <dbReference type="Google" id="ProtNLM"/>
    </source>
</evidence>
<keyword evidence="4" id="KW-0808">Transferase</keyword>
<accession>A0ABN2WD74</accession>
<organism evidence="7 8">
    <name type="scientific">Kitasatospora saccharophila</name>
    <dbReference type="NCBI Taxonomy" id="407973"/>
    <lineage>
        <taxon>Bacteria</taxon>
        <taxon>Bacillati</taxon>
        <taxon>Actinomycetota</taxon>
        <taxon>Actinomycetes</taxon>
        <taxon>Kitasatosporales</taxon>
        <taxon>Streptomycetaceae</taxon>
        <taxon>Kitasatospora</taxon>
    </lineage>
</organism>
<dbReference type="EMBL" id="BAAANS010000004">
    <property type="protein sequence ID" value="GAA2088059.1"/>
    <property type="molecule type" value="Genomic_DNA"/>
</dbReference>
<proteinExistence type="predicted"/>
<evidence type="ECO:0000256" key="2">
    <source>
        <dbReference type="ARBA" id="ARBA00022475"/>
    </source>
</evidence>
<evidence type="ECO:0000256" key="1">
    <source>
        <dbReference type="ARBA" id="ARBA00004236"/>
    </source>
</evidence>
<dbReference type="SUPFAM" id="SSF53448">
    <property type="entry name" value="Nucleotide-diphospho-sugar transferases"/>
    <property type="match status" value="1"/>
</dbReference>
<reference evidence="7 8" key="1">
    <citation type="journal article" date="2019" name="Int. J. Syst. Evol. Microbiol.">
        <title>The Global Catalogue of Microorganisms (GCM) 10K type strain sequencing project: providing services to taxonomists for standard genome sequencing and annotation.</title>
        <authorList>
            <consortium name="The Broad Institute Genomics Platform"/>
            <consortium name="The Broad Institute Genome Sequencing Center for Infectious Disease"/>
            <person name="Wu L."/>
            <person name="Ma J."/>
        </authorList>
    </citation>
    <scope>NUCLEOTIDE SEQUENCE [LARGE SCALE GENOMIC DNA]</scope>
    <source>
        <strain evidence="7 8">JCM 14559</strain>
    </source>
</reference>
<name>A0ABN2WD74_9ACTN</name>
<gene>
    <name evidence="7" type="ORF">GCM10009759_09940</name>
</gene>
<dbReference type="InterPro" id="IPR029044">
    <property type="entry name" value="Nucleotide-diphossugar_trans"/>
</dbReference>
<keyword evidence="5 6" id="KW-0472">Membrane</keyword>
<dbReference type="Proteomes" id="UP001500897">
    <property type="component" value="Unassembled WGS sequence"/>
</dbReference>
<dbReference type="PANTHER" id="PTHR22913:SF12">
    <property type="entry name" value="MANNURONAN SYNTHASE"/>
    <property type="match status" value="1"/>
</dbReference>
<evidence type="ECO:0000256" key="4">
    <source>
        <dbReference type="ARBA" id="ARBA00022679"/>
    </source>
</evidence>
<comment type="subcellular location">
    <subcellularLocation>
        <location evidence="1">Cell membrane</location>
    </subcellularLocation>
</comment>
<dbReference type="RefSeq" id="WP_344550519.1">
    <property type="nucleotide sequence ID" value="NZ_BAAANS010000004.1"/>
</dbReference>
<dbReference type="Pfam" id="PF13641">
    <property type="entry name" value="Glyco_tranf_2_3"/>
    <property type="match status" value="1"/>
</dbReference>
<evidence type="ECO:0000256" key="5">
    <source>
        <dbReference type="ARBA" id="ARBA00023136"/>
    </source>
</evidence>
<evidence type="ECO:0000313" key="7">
    <source>
        <dbReference type="EMBL" id="GAA2088059.1"/>
    </source>
</evidence>
<protein>
    <recommendedName>
        <fullName evidence="9">Hyaluronan synthase</fullName>
    </recommendedName>
</protein>
<keyword evidence="8" id="KW-1185">Reference proteome</keyword>
<keyword evidence="6" id="KW-0812">Transmembrane</keyword>
<sequence length="462" mass="50578">MGAEHRPPAPGALTARRRRPALLLAAAAGLLVAATVLAGYGLRAWSAALGVQGWWTQWLWAPLAAALVLQTALYLAERPAVATPEQQRGLDRLEVAVLVPVFDEDPGYLRSALASLLDQHRRPDSVHVVDDGSTVDYRGVRGPWLRAAAAAGVRATWERQPNRGKRRAQVAAARHCPGADVLVTVDSDAHLDPHALHELLQPLADPRVQAVAGVVLAHNNRRGPISRITDLWYVTNQLADRSALSPLGAVMVCSGSLAAYRADLLADHRDAYLAETFAGRPVTFSDDSMLTFYALRRGRVVQQPTAIVFSVMPERVGHHLRQYVRWMRGSTIRSLWRVRYLPPLHPAFLVQVLRWYQHLGASAAAVLLLSRSLRAGAPLPPALLAVPLLVVSGQTLRYLTVRRSDQSLRSQLGTWALTPLALAWSWAVLRPVHWYATATCLRTGWGTRRNGPEVAPAPRPAP</sequence>
<evidence type="ECO:0000313" key="8">
    <source>
        <dbReference type="Proteomes" id="UP001500897"/>
    </source>
</evidence>
<evidence type="ECO:0000256" key="6">
    <source>
        <dbReference type="SAM" id="Phobius"/>
    </source>
</evidence>
<comment type="caution">
    <text evidence="7">The sequence shown here is derived from an EMBL/GenBank/DDBJ whole genome shotgun (WGS) entry which is preliminary data.</text>
</comment>
<feature type="transmembrane region" description="Helical" evidence="6">
    <location>
        <begin position="21"/>
        <end position="42"/>
    </location>
</feature>
<keyword evidence="3" id="KW-0328">Glycosyltransferase</keyword>
<keyword evidence="6" id="KW-1133">Transmembrane helix</keyword>
<dbReference type="Gene3D" id="3.90.550.10">
    <property type="entry name" value="Spore Coat Polysaccharide Biosynthesis Protein SpsA, Chain A"/>
    <property type="match status" value="1"/>
</dbReference>
<dbReference type="PANTHER" id="PTHR22913">
    <property type="entry name" value="HYALURONAN SYNTHASE"/>
    <property type="match status" value="1"/>
</dbReference>
<evidence type="ECO:0000256" key="3">
    <source>
        <dbReference type="ARBA" id="ARBA00022676"/>
    </source>
</evidence>
<keyword evidence="2" id="KW-1003">Cell membrane</keyword>